<proteinExistence type="predicted"/>
<gene>
    <name evidence="1" type="ORF">RSOLAG22IIIB_10954</name>
</gene>
<dbReference type="SUPFAM" id="SSF63380">
    <property type="entry name" value="Riboflavin synthase domain-like"/>
    <property type="match status" value="1"/>
</dbReference>
<protein>
    <submittedName>
        <fullName evidence="1">Uncharacterized protein</fullName>
    </submittedName>
</protein>
<reference evidence="1 2" key="1">
    <citation type="submission" date="2015-07" db="EMBL/GenBank/DDBJ databases">
        <authorList>
            <person name="Noorani M."/>
        </authorList>
    </citation>
    <scope>NUCLEOTIDE SEQUENCE [LARGE SCALE GENOMIC DNA]</scope>
    <source>
        <strain evidence="1">BBA 69670</strain>
    </source>
</reference>
<dbReference type="EMBL" id="CYGV01001406">
    <property type="protein sequence ID" value="CUA74075.1"/>
    <property type="molecule type" value="Genomic_DNA"/>
</dbReference>
<dbReference type="AlphaFoldDB" id="A0A0K6G6H5"/>
<dbReference type="Gene3D" id="1.20.990.10">
    <property type="entry name" value="NADPH-cytochrome p450 Reductase, Chain A, domain 3"/>
    <property type="match status" value="1"/>
</dbReference>
<dbReference type="GO" id="GO:0016491">
    <property type="term" value="F:oxidoreductase activity"/>
    <property type="evidence" value="ECO:0007669"/>
    <property type="project" value="InterPro"/>
</dbReference>
<evidence type="ECO:0000313" key="2">
    <source>
        <dbReference type="Proteomes" id="UP000044841"/>
    </source>
</evidence>
<keyword evidence="2" id="KW-1185">Reference proteome</keyword>
<organism evidence="1 2">
    <name type="scientific">Rhizoctonia solani</name>
    <dbReference type="NCBI Taxonomy" id="456999"/>
    <lineage>
        <taxon>Eukaryota</taxon>
        <taxon>Fungi</taxon>
        <taxon>Dikarya</taxon>
        <taxon>Basidiomycota</taxon>
        <taxon>Agaricomycotina</taxon>
        <taxon>Agaricomycetes</taxon>
        <taxon>Cantharellales</taxon>
        <taxon>Ceratobasidiaceae</taxon>
        <taxon>Rhizoctonia</taxon>
    </lineage>
</organism>
<name>A0A0K6G6H5_9AGAM</name>
<dbReference type="InterPro" id="IPR017938">
    <property type="entry name" value="Riboflavin_synthase-like_b-brl"/>
</dbReference>
<dbReference type="Proteomes" id="UP000044841">
    <property type="component" value="Unassembled WGS sequence"/>
</dbReference>
<sequence length="95" mass="10459">MLNFSKHAKILPLNPPEYTRRVLSRFKVSPQQQIMINASGPTTLPAGWQVSHVDVLGGFVKIGQPATKRNISTLLEFAKDPTDRSALQSMLADDA</sequence>
<accession>A0A0K6G6H5</accession>
<dbReference type="InterPro" id="IPR023173">
    <property type="entry name" value="NADPH_Cyt_P450_Rdtase_alpha"/>
</dbReference>
<evidence type="ECO:0000313" key="1">
    <source>
        <dbReference type="EMBL" id="CUA74075.1"/>
    </source>
</evidence>